<dbReference type="Proteomes" id="UP001302745">
    <property type="component" value="Unassembled WGS sequence"/>
</dbReference>
<evidence type="ECO:0000313" key="2">
    <source>
        <dbReference type="Proteomes" id="UP001302745"/>
    </source>
</evidence>
<protein>
    <submittedName>
        <fullName evidence="1">Uncharacterized protein</fullName>
    </submittedName>
</protein>
<proteinExistence type="predicted"/>
<dbReference type="PANTHER" id="PTHR40619">
    <property type="entry name" value="FUNGAL STAND N-TERMINAL GOODBYE DOMAIN-CONTAINING PROTEIN"/>
    <property type="match status" value="1"/>
</dbReference>
<sequence length="568" mass="63921">MAGPRLPVTALATPVHTATERIGGVRFRGSLSLTNAPNQQLDLAAQTATQDRRELYERCIQARDDLLQVTNEYRKKVKQPLIDATTPHTWSELDEGVTATCRDLEKVAAQDSKKMTGLTGRVRQAFKPLCRHAGVGQTVISFVPGDAFGFSSVLCAGFKVIFSAMHHTALYRDEMLKALEELPSLLQDSSELCGYIILENAAISETKAIAVRTEHIESQMMQSKIATLDVLEKIDTLLQSSVNAGEFLKVLPGLSEQLKQLEQPQQLCPAPHVPIDEFLRDFCYEEDMVYRDCDNILKMLSPSFRRQSTGNHFEEERVVAIQSNPRPRAWLVLNQLSMLLLNGRCNSSPSQAKSEVSLVSAKIASRLLELHINQQQEIRQDKDAPQFIPLLFFCGQHRDWRRDPNGNPDELAMSLLLQLVDRGRGIIPRQALEQFRERTVPEDIDSICASLQALISSLQGSRNNVFVVILIDGLKFFSQPLWREQQTRKVVSTLVSFFRAQDQEEASVRPATLKFLFTSPTRTVALEDLFDSDEILHIQRSLPGGLPDNDAKCQRLLEFEMEGSQKRP</sequence>
<reference evidence="1" key="1">
    <citation type="journal article" date="2023" name="Mol. Phylogenet. Evol.">
        <title>Genome-scale phylogeny and comparative genomics of the fungal order Sordariales.</title>
        <authorList>
            <person name="Hensen N."/>
            <person name="Bonometti L."/>
            <person name="Westerberg I."/>
            <person name="Brannstrom I.O."/>
            <person name="Guillou S."/>
            <person name="Cros-Aarteil S."/>
            <person name="Calhoun S."/>
            <person name="Haridas S."/>
            <person name="Kuo A."/>
            <person name="Mondo S."/>
            <person name="Pangilinan J."/>
            <person name="Riley R."/>
            <person name="LaButti K."/>
            <person name="Andreopoulos B."/>
            <person name="Lipzen A."/>
            <person name="Chen C."/>
            <person name="Yan M."/>
            <person name="Daum C."/>
            <person name="Ng V."/>
            <person name="Clum A."/>
            <person name="Steindorff A."/>
            <person name="Ohm R.A."/>
            <person name="Martin F."/>
            <person name="Silar P."/>
            <person name="Natvig D.O."/>
            <person name="Lalanne C."/>
            <person name="Gautier V."/>
            <person name="Ament-Velasquez S.L."/>
            <person name="Kruys A."/>
            <person name="Hutchinson M.I."/>
            <person name="Powell A.J."/>
            <person name="Barry K."/>
            <person name="Miller A.N."/>
            <person name="Grigoriev I.V."/>
            <person name="Debuchy R."/>
            <person name="Gladieux P."/>
            <person name="Hiltunen Thoren M."/>
            <person name="Johannesson H."/>
        </authorList>
    </citation>
    <scope>NUCLEOTIDE SEQUENCE</scope>
    <source>
        <strain evidence="1">CBS 538.74</strain>
    </source>
</reference>
<keyword evidence="2" id="KW-1185">Reference proteome</keyword>
<comment type="caution">
    <text evidence="1">The sequence shown here is derived from an EMBL/GenBank/DDBJ whole genome shotgun (WGS) entry which is preliminary data.</text>
</comment>
<dbReference type="PANTHER" id="PTHR40619:SF3">
    <property type="entry name" value="FUNGAL STAND N-TERMINAL GOODBYE DOMAIN-CONTAINING PROTEIN"/>
    <property type="match status" value="1"/>
</dbReference>
<dbReference type="EMBL" id="MU856903">
    <property type="protein sequence ID" value="KAK4154754.1"/>
    <property type="molecule type" value="Genomic_DNA"/>
</dbReference>
<evidence type="ECO:0000313" key="1">
    <source>
        <dbReference type="EMBL" id="KAK4154754.1"/>
    </source>
</evidence>
<dbReference type="AlphaFoldDB" id="A0AAN6VNS8"/>
<accession>A0AAN6VNS8</accession>
<gene>
    <name evidence="1" type="ORF">C8A00DRAFT_32422</name>
</gene>
<name>A0AAN6VNS8_9PEZI</name>
<organism evidence="1 2">
    <name type="scientific">Chaetomidium leptoderma</name>
    <dbReference type="NCBI Taxonomy" id="669021"/>
    <lineage>
        <taxon>Eukaryota</taxon>
        <taxon>Fungi</taxon>
        <taxon>Dikarya</taxon>
        <taxon>Ascomycota</taxon>
        <taxon>Pezizomycotina</taxon>
        <taxon>Sordariomycetes</taxon>
        <taxon>Sordariomycetidae</taxon>
        <taxon>Sordariales</taxon>
        <taxon>Chaetomiaceae</taxon>
        <taxon>Chaetomidium</taxon>
    </lineage>
</organism>
<reference evidence="1" key="2">
    <citation type="submission" date="2023-05" db="EMBL/GenBank/DDBJ databases">
        <authorList>
            <consortium name="Lawrence Berkeley National Laboratory"/>
            <person name="Steindorff A."/>
            <person name="Hensen N."/>
            <person name="Bonometti L."/>
            <person name="Westerberg I."/>
            <person name="Brannstrom I.O."/>
            <person name="Guillou S."/>
            <person name="Cros-Aarteil S."/>
            <person name="Calhoun S."/>
            <person name="Haridas S."/>
            <person name="Kuo A."/>
            <person name="Mondo S."/>
            <person name="Pangilinan J."/>
            <person name="Riley R."/>
            <person name="Labutti K."/>
            <person name="Andreopoulos B."/>
            <person name="Lipzen A."/>
            <person name="Chen C."/>
            <person name="Yanf M."/>
            <person name="Daum C."/>
            <person name="Ng V."/>
            <person name="Clum A."/>
            <person name="Ohm R."/>
            <person name="Martin F."/>
            <person name="Silar P."/>
            <person name="Natvig D."/>
            <person name="Lalanne C."/>
            <person name="Gautier V."/>
            <person name="Ament-Velasquez S.L."/>
            <person name="Kruys A."/>
            <person name="Hutchinson M.I."/>
            <person name="Powell A.J."/>
            <person name="Barry K."/>
            <person name="Miller A.N."/>
            <person name="Grigoriev I.V."/>
            <person name="Debuchy R."/>
            <person name="Gladieux P."/>
            <person name="Thoren M.H."/>
            <person name="Johannesson H."/>
        </authorList>
    </citation>
    <scope>NUCLEOTIDE SEQUENCE</scope>
    <source>
        <strain evidence="1">CBS 538.74</strain>
    </source>
</reference>